<protein>
    <submittedName>
        <fullName evidence="1">Nucleotidyltransferase substrate binding protein, HI0074 family</fullName>
    </submittedName>
</protein>
<dbReference type="SUPFAM" id="SSF81593">
    <property type="entry name" value="Nucleotidyltransferase substrate binding subunit/domain"/>
    <property type="match status" value="1"/>
</dbReference>
<dbReference type="STRING" id="1122195.SAMN02745164_00143"/>
<comment type="caution">
    <text evidence="1">The sequence shown here is derived from an EMBL/GenBank/DDBJ whole genome shotgun (WGS) entry which is preliminary data.</text>
</comment>
<gene>
    <name evidence="1" type="ORF">SAMN02745164_00143</name>
</gene>
<keyword evidence="2" id="KW-1185">Reference proteome</keyword>
<organism evidence="1 2">
    <name type="scientific">Marinitoga hydrogenitolerans (strain DSM 16785 / JCM 12826 / AT1271)</name>
    <dbReference type="NCBI Taxonomy" id="1122195"/>
    <lineage>
        <taxon>Bacteria</taxon>
        <taxon>Thermotogati</taxon>
        <taxon>Thermotogota</taxon>
        <taxon>Thermotogae</taxon>
        <taxon>Petrotogales</taxon>
        <taxon>Petrotogaceae</taxon>
        <taxon>Marinitoga</taxon>
    </lineage>
</organism>
<dbReference type="InterPro" id="IPR010235">
    <property type="entry name" value="HepT"/>
</dbReference>
<dbReference type="Pfam" id="PF08780">
    <property type="entry name" value="NTase_sub_bind"/>
    <property type="match status" value="1"/>
</dbReference>
<dbReference type="Gene3D" id="1.20.120.330">
    <property type="entry name" value="Nucleotidyltransferases domain 2"/>
    <property type="match status" value="1"/>
</dbReference>
<evidence type="ECO:0000313" key="2">
    <source>
        <dbReference type="Proteomes" id="UP000184334"/>
    </source>
</evidence>
<name>A0A1M4S9W6_MARH1</name>
<evidence type="ECO:0000313" key="1">
    <source>
        <dbReference type="EMBL" id="SHE28837.1"/>
    </source>
</evidence>
<reference evidence="1" key="1">
    <citation type="submission" date="2016-11" db="EMBL/GenBank/DDBJ databases">
        <authorList>
            <person name="Varghese N."/>
            <person name="Submissions S."/>
        </authorList>
    </citation>
    <scope>NUCLEOTIDE SEQUENCE [LARGE SCALE GENOMIC DNA]</scope>
    <source>
        <strain evidence="1">DSM 16785</strain>
    </source>
</reference>
<accession>A0A1M4S9W6</accession>
<dbReference type="Proteomes" id="UP000184334">
    <property type="component" value="Unassembled WGS sequence"/>
</dbReference>
<proteinExistence type="predicted"/>
<dbReference type="AlphaFoldDB" id="A0A1M4S9W6"/>
<dbReference type="EMBL" id="FQUI01000001">
    <property type="protein sequence ID" value="SHE28837.1"/>
    <property type="molecule type" value="Genomic_DNA"/>
</dbReference>
<dbReference type="NCBIfam" id="TIGR01987">
    <property type="entry name" value="HI0074"/>
    <property type="match status" value="1"/>
</dbReference>
<dbReference type="GO" id="GO:0016740">
    <property type="term" value="F:transferase activity"/>
    <property type="evidence" value="ECO:0007669"/>
    <property type="project" value="UniProtKB-KW"/>
</dbReference>
<sequence length="104" mass="12393">MEKQGLIQSFEYTHELAWKTLKDFFENKGNFNIYGSRDAIREAFKNGIIINGDIWMKMILSRNLTSHTYDESTADEIVDLIINFYYDEFKKLIQKLESLKRNED</sequence>